<name>A0ABW4DFC8_9BACL</name>
<dbReference type="Gene3D" id="2.120.10.80">
    <property type="entry name" value="Kelch-type beta propeller"/>
    <property type="match status" value="2"/>
</dbReference>
<evidence type="ECO:0000313" key="4">
    <source>
        <dbReference type="EMBL" id="MFD1461850.1"/>
    </source>
</evidence>
<dbReference type="Proteomes" id="UP001597340">
    <property type="component" value="Unassembled WGS sequence"/>
</dbReference>
<dbReference type="Pfam" id="PF01344">
    <property type="entry name" value="Kelch_1"/>
    <property type="match status" value="1"/>
</dbReference>
<dbReference type="InterPro" id="IPR006652">
    <property type="entry name" value="Kelch_1"/>
</dbReference>
<feature type="region of interest" description="Disordered" evidence="3">
    <location>
        <begin position="325"/>
        <end position="370"/>
    </location>
</feature>
<dbReference type="InterPro" id="IPR051746">
    <property type="entry name" value="Kelch_domain_containing_8"/>
</dbReference>
<dbReference type="EMBL" id="JBHTNZ010000011">
    <property type="protein sequence ID" value="MFD1461850.1"/>
    <property type="molecule type" value="Genomic_DNA"/>
</dbReference>
<evidence type="ECO:0000256" key="1">
    <source>
        <dbReference type="ARBA" id="ARBA00022441"/>
    </source>
</evidence>
<feature type="compositionally biased region" description="Low complexity" evidence="3">
    <location>
        <begin position="330"/>
        <end position="355"/>
    </location>
</feature>
<dbReference type="SMART" id="SM00612">
    <property type="entry name" value="Kelch"/>
    <property type="match status" value="6"/>
</dbReference>
<protein>
    <submittedName>
        <fullName evidence="4">Kelch repeat-containing protein</fullName>
    </submittedName>
</protein>
<accession>A0ABW4DFC8</accession>
<dbReference type="PANTHER" id="PTHR46260">
    <property type="entry name" value="RING-TYPE DOMAIN-CONTAINING PROTEIN"/>
    <property type="match status" value="1"/>
</dbReference>
<proteinExistence type="predicted"/>
<evidence type="ECO:0000256" key="3">
    <source>
        <dbReference type="SAM" id="MobiDB-lite"/>
    </source>
</evidence>
<dbReference type="InterPro" id="IPR015915">
    <property type="entry name" value="Kelch-typ_b-propeller"/>
</dbReference>
<dbReference type="InterPro" id="IPR011043">
    <property type="entry name" value="Gal_Oxase/kelch_b-propeller"/>
</dbReference>
<dbReference type="PANTHER" id="PTHR46260:SF3">
    <property type="entry name" value="RING-TYPE DOMAIN-CONTAINING PROTEIN"/>
    <property type="match status" value="1"/>
</dbReference>
<sequence length="447" mass="48265">MISKVKALWSILIVVIVFMNMSAMEVKAEAVSDEWSIKTTIENPKAVSAVSELNGKIYIFGGSSGSNPYKDVQIYDPKNNIWASGSSMPTARDSATSVAYGNDIYVIGGYTGNALTWTGGSSVNNVEVYNTQTDTWSVKKAMPQALGWLTSVLYKGKIYVFGGLTTDTRSVATVQVYDPVSDSWSTKKPIPNTIHGSSAVVHKDKIYLVGGRHIDNYSNVTLNTFFEYDPDNDNWSTKPNLLTARGGPQAVIYSNKIFAIAGVNENGELNTVESFDFEQNKWSYEASLKQARCGAGAVTLGGQIYVIGGSQSTSANSPVNTIEIFGKENSTTPEPTSTTPKGGSQTGSNEGSTTSQGGGGGKSDPEQASGNRAILVVTMTTGLEKEFDLSMKEVNDFISWYEGKQAGSGPASYAINKHDNNKGPFSNRKDYMLFDRILTFEVSEYSK</sequence>
<organism evidence="4 5">
    <name type="scientific">Paenibacillus farraposensis</name>
    <dbReference type="NCBI Taxonomy" id="2807095"/>
    <lineage>
        <taxon>Bacteria</taxon>
        <taxon>Bacillati</taxon>
        <taxon>Bacillota</taxon>
        <taxon>Bacilli</taxon>
        <taxon>Bacillales</taxon>
        <taxon>Paenibacillaceae</taxon>
        <taxon>Paenibacillus</taxon>
    </lineage>
</organism>
<comment type="caution">
    <text evidence="4">The sequence shown here is derived from an EMBL/GenBank/DDBJ whole genome shotgun (WGS) entry which is preliminary data.</text>
</comment>
<reference evidence="5" key="1">
    <citation type="journal article" date="2019" name="Int. J. Syst. Evol. Microbiol.">
        <title>The Global Catalogue of Microorganisms (GCM) 10K type strain sequencing project: providing services to taxonomists for standard genome sequencing and annotation.</title>
        <authorList>
            <consortium name="The Broad Institute Genomics Platform"/>
            <consortium name="The Broad Institute Genome Sequencing Center for Infectious Disease"/>
            <person name="Wu L."/>
            <person name="Ma J."/>
        </authorList>
    </citation>
    <scope>NUCLEOTIDE SEQUENCE [LARGE SCALE GENOMIC DNA]</scope>
    <source>
        <strain evidence="5">CCM 9147</strain>
    </source>
</reference>
<evidence type="ECO:0000256" key="2">
    <source>
        <dbReference type="ARBA" id="ARBA00022737"/>
    </source>
</evidence>
<dbReference type="Pfam" id="PF24681">
    <property type="entry name" value="Kelch_KLHDC2_KLHL20_DRC7"/>
    <property type="match status" value="1"/>
</dbReference>
<evidence type="ECO:0000313" key="5">
    <source>
        <dbReference type="Proteomes" id="UP001597340"/>
    </source>
</evidence>
<gene>
    <name evidence="4" type="ORF">ACFQ5D_10600</name>
</gene>
<dbReference type="SUPFAM" id="SSF50965">
    <property type="entry name" value="Galactose oxidase, central domain"/>
    <property type="match status" value="1"/>
</dbReference>
<keyword evidence="1" id="KW-0880">Kelch repeat</keyword>
<keyword evidence="2" id="KW-0677">Repeat</keyword>
<keyword evidence="5" id="KW-1185">Reference proteome</keyword>
<dbReference type="RefSeq" id="WP_377570346.1">
    <property type="nucleotide sequence ID" value="NZ_JBHTNZ010000011.1"/>
</dbReference>